<dbReference type="Proteomes" id="UP001237642">
    <property type="component" value="Unassembled WGS sequence"/>
</dbReference>
<reference evidence="2" key="2">
    <citation type="submission" date="2023-05" db="EMBL/GenBank/DDBJ databases">
        <authorList>
            <person name="Schelkunov M.I."/>
        </authorList>
    </citation>
    <scope>NUCLEOTIDE SEQUENCE</scope>
    <source>
        <strain evidence="2">Hsosn_3</strain>
        <tissue evidence="2">Leaf</tissue>
    </source>
</reference>
<reference evidence="2" key="1">
    <citation type="submission" date="2023-02" db="EMBL/GenBank/DDBJ databases">
        <title>Genome of toxic invasive species Heracleum sosnowskyi carries increased number of genes despite the absence of recent whole-genome duplications.</title>
        <authorList>
            <person name="Schelkunov M."/>
            <person name="Shtratnikova V."/>
            <person name="Makarenko M."/>
            <person name="Klepikova A."/>
            <person name="Omelchenko D."/>
            <person name="Novikova G."/>
            <person name="Obukhova E."/>
            <person name="Bogdanov V."/>
            <person name="Penin A."/>
            <person name="Logacheva M."/>
        </authorList>
    </citation>
    <scope>NUCLEOTIDE SEQUENCE</scope>
    <source>
        <strain evidence="2">Hsosn_3</strain>
        <tissue evidence="2">Leaf</tissue>
    </source>
</reference>
<dbReference type="AlphaFoldDB" id="A0AAD8LY97"/>
<dbReference type="EMBL" id="JAUIZM010000014">
    <property type="protein sequence ID" value="KAK1352952.1"/>
    <property type="molecule type" value="Genomic_DNA"/>
</dbReference>
<keyword evidence="1" id="KW-1133">Transmembrane helix</keyword>
<keyword evidence="1" id="KW-0472">Membrane</keyword>
<keyword evidence="3" id="KW-1185">Reference proteome</keyword>
<dbReference type="PANTHER" id="PTHR32444">
    <property type="entry name" value="BULB-TYPE LECTIN DOMAIN-CONTAINING PROTEIN"/>
    <property type="match status" value="1"/>
</dbReference>
<feature type="transmembrane region" description="Helical" evidence="1">
    <location>
        <begin position="54"/>
        <end position="76"/>
    </location>
</feature>
<evidence type="ECO:0000256" key="1">
    <source>
        <dbReference type="SAM" id="Phobius"/>
    </source>
</evidence>
<gene>
    <name evidence="2" type="ORF">POM88_052790</name>
</gene>
<dbReference type="PANTHER" id="PTHR32444:SF183">
    <property type="entry name" value="APPLE DOMAIN-CONTAINING PROTEIN"/>
    <property type="match status" value="1"/>
</dbReference>
<evidence type="ECO:0000313" key="3">
    <source>
        <dbReference type="Proteomes" id="UP001237642"/>
    </source>
</evidence>
<accession>A0AAD8LY97</accession>
<name>A0AAD8LY97_9APIA</name>
<evidence type="ECO:0000313" key="2">
    <source>
        <dbReference type="EMBL" id="KAK1352952.1"/>
    </source>
</evidence>
<organism evidence="2 3">
    <name type="scientific">Heracleum sosnowskyi</name>
    <dbReference type="NCBI Taxonomy" id="360622"/>
    <lineage>
        <taxon>Eukaryota</taxon>
        <taxon>Viridiplantae</taxon>
        <taxon>Streptophyta</taxon>
        <taxon>Embryophyta</taxon>
        <taxon>Tracheophyta</taxon>
        <taxon>Spermatophyta</taxon>
        <taxon>Magnoliopsida</taxon>
        <taxon>eudicotyledons</taxon>
        <taxon>Gunneridae</taxon>
        <taxon>Pentapetalae</taxon>
        <taxon>asterids</taxon>
        <taxon>campanulids</taxon>
        <taxon>Apiales</taxon>
        <taxon>Apiaceae</taxon>
        <taxon>Apioideae</taxon>
        <taxon>apioid superclade</taxon>
        <taxon>Tordylieae</taxon>
        <taxon>Tordyliinae</taxon>
        <taxon>Heracleum</taxon>
    </lineage>
</organism>
<protein>
    <submittedName>
        <fullName evidence="2">Uncharacterized protein</fullName>
    </submittedName>
</protein>
<proteinExistence type="predicted"/>
<comment type="caution">
    <text evidence="2">The sequence shown here is derived from an EMBL/GenBank/DDBJ whole genome shotgun (WGS) entry which is preliminary data.</text>
</comment>
<sequence>MAYSNTDDRGGGSGCLLWFGDLTDMRYTNDGQDLYIRIAASELDEGKRSSTNRVVVIVLPVLAVTVILVLLLLYAFRKRKLERIASSQGEDYNAGLVQTLHDAARVFELAIKEKSSKSKTSWFSTAWLGVDRNSWVKALSYQASVYSLLQSGCEILSRGDGRDRDINVFVQRSLLRQSAHLVGEIRLVPDLSTMVLH</sequence>
<keyword evidence="1" id="KW-0812">Transmembrane</keyword>